<accession>A0A7W7D4A1</accession>
<dbReference type="EMBL" id="JACHND010000001">
    <property type="protein sequence ID" value="MBB4698526.1"/>
    <property type="molecule type" value="Genomic_DNA"/>
</dbReference>
<comment type="caution">
    <text evidence="2">The sequence shown here is derived from an EMBL/GenBank/DDBJ whole genome shotgun (WGS) entry which is preliminary data.</text>
</comment>
<dbReference type="Proteomes" id="UP000542210">
    <property type="component" value="Unassembled WGS sequence"/>
</dbReference>
<evidence type="ECO:0008006" key="4">
    <source>
        <dbReference type="Google" id="ProtNLM"/>
    </source>
</evidence>
<feature type="signal peptide" evidence="1">
    <location>
        <begin position="1"/>
        <end position="20"/>
    </location>
</feature>
<protein>
    <recommendedName>
        <fullName evidence="4">DUF3558 domain-containing protein</fullName>
    </recommendedName>
</protein>
<evidence type="ECO:0000313" key="3">
    <source>
        <dbReference type="Proteomes" id="UP000542210"/>
    </source>
</evidence>
<dbReference type="AlphaFoldDB" id="A0A7W7D4A1"/>
<keyword evidence="1" id="KW-0732">Signal</keyword>
<gene>
    <name evidence="2" type="ORF">BJ982_000070</name>
</gene>
<sequence>MIGLGLMVAGVCAVAVTVSASSPDRSPPVPSTCPQRWDSVEIGGWVPAAARVDGAAESLVPGSPVAALICAYPGDNTRPGGERLAGSRTLTGQAAAMARDLAYLPVAGPEVSRACTLMGGPMTNYLVRFAYPDGRALWVGSAEEVNHCVRTTNGTAVSHAYLGPAITTAYRNGVWRPVPPDDPCRGPGNRRGQENTVVPGRPGRVTVCRDAVYNRPPYRRRHGRDVARALAAALNSLDTRPSQNGCQGIHGSQERSVRLVFDYPQGPPAAVTIIMSCEPAIDNGLLQAGLTPEIREEVLRLAPP</sequence>
<organism evidence="2 3">
    <name type="scientific">Sphaerisporangium siamense</name>
    <dbReference type="NCBI Taxonomy" id="795645"/>
    <lineage>
        <taxon>Bacteria</taxon>
        <taxon>Bacillati</taxon>
        <taxon>Actinomycetota</taxon>
        <taxon>Actinomycetes</taxon>
        <taxon>Streptosporangiales</taxon>
        <taxon>Streptosporangiaceae</taxon>
        <taxon>Sphaerisporangium</taxon>
    </lineage>
</organism>
<keyword evidence="3" id="KW-1185">Reference proteome</keyword>
<proteinExistence type="predicted"/>
<name>A0A7W7D4A1_9ACTN</name>
<evidence type="ECO:0000256" key="1">
    <source>
        <dbReference type="SAM" id="SignalP"/>
    </source>
</evidence>
<dbReference type="RefSeq" id="WP_184875449.1">
    <property type="nucleotide sequence ID" value="NZ_BOOV01000014.1"/>
</dbReference>
<evidence type="ECO:0000313" key="2">
    <source>
        <dbReference type="EMBL" id="MBB4698526.1"/>
    </source>
</evidence>
<feature type="chain" id="PRO_5030594184" description="DUF3558 domain-containing protein" evidence="1">
    <location>
        <begin position="21"/>
        <end position="304"/>
    </location>
</feature>
<reference evidence="2 3" key="1">
    <citation type="submission" date="2020-08" db="EMBL/GenBank/DDBJ databases">
        <title>Sequencing the genomes of 1000 actinobacteria strains.</title>
        <authorList>
            <person name="Klenk H.-P."/>
        </authorList>
    </citation>
    <scope>NUCLEOTIDE SEQUENCE [LARGE SCALE GENOMIC DNA]</scope>
    <source>
        <strain evidence="2 3">DSM 45784</strain>
    </source>
</reference>